<comment type="caution">
    <text evidence="1">The sequence shown here is derived from an EMBL/GenBank/DDBJ whole genome shotgun (WGS) entry which is preliminary data.</text>
</comment>
<evidence type="ECO:0000313" key="2">
    <source>
        <dbReference type="Proteomes" id="UP001152562"/>
    </source>
</evidence>
<dbReference type="Proteomes" id="UP001152562">
    <property type="component" value="Unassembled WGS sequence"/>
</dbReference>
<proteinExistence type="predicted"/>
<keyword evidence="2" id="KW-1185">Reference proteome</keyword>
<reference evidence="1" key="1">
    <citation type="submission" date="2022-05" db="EMBL/GenBank/DDBJ databases">
        <authorList>
            <person name="Okamura Y."/>
        </authorList>
    </citation>
    <scope>NUCLEOTIDE SEQUENCE</scope>
</reference>
<sequence>MIAPQAAVPFDLSTPSGCRAFLGRLSAPHVGSCSLAQTAFRPDSRAGRDLTAPSAYAPHASCASGFTGATLLG</sequence>
<evidence type="ECO:0000313" key="1">
    <source>
        <dbReference type="EMBL" id="CAH4029167.1"/>
    </source>
</evidence>
<protein>
    <submittedName>
        <fullName evidence="1">Uncharacterized protein</fullName>
    </submittedName>
</protein>
<dbReference type="AlphaFoldDB" id="A0A9P0TBM2"/>
<organism evidence="1 2">
    <name type="scientific">Pieris brassicae</name>
    <name type="common">White butterfly</name>
    <name type="synonym">Large white butterfly</name>
    <dbReference type="NCBI Taxonomy" id="7116"/>
    <lineage>
        <taxon>Eukaryota</taxon>
        <taxon>Metazoa</taxon>
        <taxon>Ecdysozoa</taxon>
        <taxon>Arthropoda</taxon>
        <taxon>Hexapoda</taxon>
        <taxon>Insecta</taxon>
        <taxon>Pterygota</taxon>
        <taxon>Neoptera</taxon>
        <taxon>Endopterygota</taxon>
        <taxon>Lepidoptera</taxon>
        <taxon>Glossata</taxon>
        <taxon>Ditrysia</taxon>
        <taxon>Papilionoidea</taxon>
        <taxon>Pieridae</taxon>
        <taxon>Pierinae</taxon>
        <taxon>Pieris</taxon>
    </lineage>
</organism>
<dbReference type="EMBL" id="CALOZG010000006">
    <property type="protein sequence ID" value="CAH4029167.1"/>
    <property type="molecule type" value="Genomic_DNA"/>
</dbReference>
<name>A0A9P0TBM2_PIEBR</name>
<gene>
    <name evidence="1" type="ORF">PIBRA_LOCUS5946</name>
</gene>
<accession>A0A9P0TBM2</accession>